<dbReference type="InterPro" id="IPR001279">
    <property type="entry name" value="Metallo-B-lactamas"/>
</dbReference>
<dbReference type="InterPro" id="IPR006311">
    <property type="entry name" value="TAT_signal"/>
</dbReference>
<proteinExistence type="predicted"/>
<feature type="signal peptide" evidence="2">
    <location>
        <begin position="1"/>
        <end position="27"/>
    </location>
</feature>
<feature type="chain" id="PRO_5013358933" description="Metallo-beta-lactamase domain-containing protein" evidence="2">
    <location>
        <begin position="28"/>
        <end position="317"/>
    </location>
</feature>
<organism evidence="4 5">
    <name type="scientific">Candidatus Kapaibacterium thiocyanatum</name>
    <dbReference type="NCBI Taxonomy" id="1895771"/>
    <lineage>
        <taxon>Bacteria</taxon>
        <taxon>Pseudomonadati</taxon>
        <taxon>Candidatus Kapaibacteriota</taxon>
        <taxon>Candidatus Kapaibacteriia</taxon>
        <taxon>Candidatus Kapaibacteriales</taxon>
        <taxon>Candidatus Kapaibacteriaceae</taxon>
        <taxon>Candidatus Kapaibacterium</taxon>
    </lineage>
</organism>
<dbReference type="SUPFAM" id="SSF56281">
    <property type="entry name" value="Metallo-hydrolase/oxidoreductase"/>
    <property type="match status" value="1"/>
</dbReference>
<keyword evidence="2" id="KW-0732">Signal</keyword>
<dbReference type="Proteomes" id="UP000184233">
    <property type="component" value="Unassembled WGS sequence"/>
</dbReference>
<protein>
    <recommendedName>
        <fullName evidence="3">Metallo-beta-lactamase domain-containing protein</fullName>
    </recommendedName>
</protein>
<dbReference type="STRING" id="1895771.BGO89_03710"/>
<dbReference type="PANTHER" id="PTHR15032">
    <property type="entry name" value="N-ACYL-PHOSPHATIDYLETHANOLAMINE-HYDROLYZING PHOSPHOLIPASE D"/>
    <property type="match status" value="1"/>
</dbReference>
<keyword evidence="1" id="KW-1133">Transmembrane helix</keyword>
<dbReference type="GO" id="GO:0005737">
    <property type="term" value="C:cytoplasm"/>
    <property type="evidence" value="ECO:0007669"/>
    <property type="project" value="TreeGrafter"/>
</dbReference>
<name>A0A1M3L556_9BACT</name>
<accession>A0A1M3L556</accession>
<dbReference type="AlphaFoldDB" id="A0A1M3L556"/>
<comment type="caution">
    <text evidence="4">The sequence shown here is derived from an EMBL/GenBank/DDBJ whole genome shotgun (WGS) entry which is preliminary data.</text>
</comment>
<dbReference type="EMBL" id="MKVH01000003">
    <property type="protein sequence ID" value="OJX60691.1"/>
    <property type="molecule type" value="Genomic_DNA"/>
</dbReference>
<keyword evidence="1" id="KW-0812">Transmembrane</keyword>
<dbReference type="InterPro" id="IPR036866">
    <property type="entry name" value="RibonucZ/Hydroxyglut_hydro"/>
</dbReference>
<gene>
    <name evidence="4" type="ORF">BGO89_03710</name>
</gene>
<reference evidence="4 5" key="1">
    <citation type="submission" date="2016-09" db="EMBL/GenBank/DDBJ databases">
        <title>Genome-resolved meta-omics ties microbial dynamics to process performance in biotechnology for thiocyanate degradation.</title>
        <authorList>
            <person name="Kantor R.S."/>
            <person name="Huddy R.J."/>
            <person name="Iyer R."/>
            <person name="Thomas B.C."/>
            <person name="Brown C.T."/>
            <person name="Anantharaman K."/>
            <person name="Tringe S."/>
            <person name="Hettich R.L."/>
            <person name="Harrison S.T."/>
            <person name="Banfield J.F."/>
        </authorList>
    </citation>
    <scope>NUCLEOTIDE SEQUENCE [LARGE SCALE GENOMIC DNA]</scope>
    <source>
        <strain evidence="4">59-99</strain>
    </source>
</reference>
<evidence type="ECO:0000256" key="2">
    <source>
        <dbReference type="SAM" id="SignalP"/>
    </source>
</evidence>
<evidence type="ECO:0000313" key="5">
    <source>
        <dbReference type="Proteomes" id="UP000184233"/>
    </source>
</evidence>
<dbReference type="PROSITE" id="PS51318">
    <property type="entry name" value="TAT"/>
    <property type="match status" value="1"/>
</dbReference>
<dbReference type="Pfam" id="PF12706">
    <property type="entry name" value="Lactamase_B_2"/>
    <property type="match status" value="1"/>
</dbReference>
<keyword evidence="1" id="KW-0472">Membrane</keyword>
<feature type="transmembrane region" description="Helical" evidence="1">
    <location>
        <begin position="51"/>
        <end position="73"/>
    </location>
</feature>
<evidence type="ECO:0000259" key="3">
    <source>
        <dbReference type="Pfam" id="PF12706"/>
    </source>
</evidence>
<evidence type="ECO:0000313" key="4">
    <source>
        <dbReference type="EMBL" id="OJX60691.1"/>
    </source>
</evidence>
<dbReference type="Gene3D" id="3.60.15.10">
    <property type="entry name" value="Ribonuclease Z/Hydroxyacylglutathione hydrolase-like"/>
    <property type="match status" value="1"/>
</dbReference>
<feature type="domain" description="Metallo-beta-lactamase" evidence="3">
    <location>
        <begin position="70"/>
        <end position="274"/>
    </location>
</feature>
<evidence type="ECO:0000256" key="1">
    <source>
        <dbReference type="SAM" id="Phobius"/>
    </source>
</evidence>
<sequence length="317" mass="35105">MRTRRQILQTLALGGLASLAAPHALCAEPCGPSVAPTIRTRRPDLHSVDDAGVWLCWIGHSTVLMNVFGTWILTDPVMFDHYGLNILGLSIGPRRMNEPALPLEELPRPDLLLLSHAHMDHMDRRTLTALSERYPGEIDVITAARTSDVVDDLPWRSLNEMDWGDRVTTNGITLRCLQVKHNGWRWPGEACRANGQPRTGRSYNGYYIERNGVGIVFGGDTAYTTSFKDVPGNVDVAIMPIGAYDPYPETHCTPEESLAMAEMMKARFFVPIHHSTFKQSEEPMTEPVSRLLSAMKKGSSSQLALHSVGETIGFDLG</sequence>
<dbReference type="PANTHER" id="PTHR15032:SF4">
    <property type="entry name" value="N-ACYL-PHOSPHATIDYLETHANOLAMINE-HYDROLYZING PHOSPHOLIPASE D"/>
    <property type="match status" value="1"/>
</dbReference>